<reference evidence="2" key="1">
    <citation type="journal article" date="2014" name="PLoS ONE">
        <title>Transcriptome-Based Identification of ABC Transporters in the Western Tarnished Plant Bug Lygus hesperus.</title>
        <authorList>
            <person name="Hull J.J."/>
            <person name="Chaney K."/>
            <person name="Geib S.M."/>
            <person name="Fabrick J.A."/>
            <person name="Brent C.S."/>
            <person name="Walsh D."/>
            <person name="Lavine L.C."/>
        </authorList>
    </citation>
    <scope>NUCLEOTIDE SEQUENCE</scope>
</reference>
<evidence type="ECO:0000313" key="2">
    <source>
        <dbReference type="EMBL" id="JAG25351.1"/>
    </source>
</evidence>
<dbReference type="Gene3D" id="3.60.60.10">
    <property type="entry name" value="Penicillin V Acylase, Chain A"/>
    <property type="match status" value="1"/>
</dbReference>
<evidence type="ECO:0000313" key="3">
    <source>
        <dbReference type="EMBL" id="JAG60117.1"/>
    </source>
</evidence>
<protein>
    <submittedName>
        <fullName evidence="2">Acyl-coenzyme A:6-aminopenicillanic-acid-acyltransferase 40 kDa form</fullName>
    </submittedName>
</protein>
<accession>A0A0A9Y132</accession>
<gene>
    <name evidence="2" type="primary">penDE</name>
    <name evidence="2" type="ORF">CM83_12496</name>
</gene>
<dbReference type="PANTHER" id="PTHR34180">
    <property type="entry name" value="PEPTIDASE C45"/>
    <property type="match status" value="1"/>
</dbReference>
<dbReference type="InterPro" id="IPR047801">
    <property type="entry name" value="Peptidase_C45"/>
</dbReference>
<reference evidence="2" key="2">
    <citation type="submission" date="2014-07" db="EMBL/GenBank/DDBJ databases">
        <authorList>
            <person name="Hull J."/>
        </authorList>
    </citation>
    <scope>NUCLEOTIDE SEQUENCE</scope>
</reference>
<evidence type="ECO:0000259" key="1">
    <source>
        <dbReference type="Pfam" id="PF03417"/>
    </source>
</evidence>
<dbReference type="PANTHER" id="PTHR34180:SF1">
    <property type="entry name" value="BETA-ALANYL-DOPAMINE_CARCININE HYDROLASE"/>
    <property type="match status" value="1"/>
</dbReference>
<dbReference type="InterPro" id="IPR005079">
    <property type="entry name" value="Peptidase_C45_hydrolase"/>
</dbReference>
<dbReference type="AlphaFoldDB" id="A0A0A9Y132"/>
<dbReference type="GO" id="GO:0016746">
    <property type="term" value="F:acyltransferase activity"/>
    <property type="evidence" value="ECO:0007669"/>
    <property type="project" value="UniProtKB-KW"/>
</dbReference>
<keyword evidence="2" id="KW-0808">Transferase</keyword>
<proteinExistence type="predicted"/>
<keyword evidence="2" id="KW-0012">Acyltransferase</keyword>
<dbReference type="Pfam" id="PF03417">
    <property type="entry name" value="AAT"/>
    <property type="match status" value="1"/>
</dbReference>
<name>A0A0A9Y132_LYGHE</name>
<sequence>MDALLMSDTRNNVSYWDVPVLYGECGDILVNELDKKTDREQEQNLREYPSVKESGVAAAIRFLKDEEQKRSIGLQKARRETLPILHVKGSFYEVGFRIGRTFSTIIRDYIENHRDVQYSLQLYETPKGKQVFCSCFDAVSQMYPEYIRELHGISDGSKIPFHILFLMHMEDVMLVALPPKDEKPIPLTGSTTLVVTNDNAQFLGHVVDHPSVALGNAYLIVAQITECAPEQEFTALCIGGMLPGNNMAFNAHGLVFVADPISVRKCNECGVPRSILCRAALSAPNLTKLNNILKCSGSGIANGLSVTVSSLRLRVFLRNFRCYELGPRFPAHSESSIAFRDIRPPKEISFYHLNKYQFLSTVQEKIHTQRANWMLSKVKTLKSFNEKTLGEHVPQVLGDSSINSLDLTNIYTSVESKGMLSVAVGIFDFIEETWSLYLDNPAETQPIIVLPVIAKELGMVMYPSVY</sequence>
<organism evidence="2">
    <name type="scientific">Lygus hesperus</name>
    <name type="common">Western plant bug</name>
    <dbReference type="NCBI Taxonomy" id="30085"/>
    <lineage>
        <taxon>Eukaryota</taxon>
        <taxon>Metazoa</taxon>
        <taxon>Ecdysozoa</taxon>
        <taxon>Arthropoda</taxon>
        <taxon>Hexapoda</taxon>
        <taxon>Insecta</taxon>
        <taxon>Pterygota</taxon>
        <taxon>Neoptera</taxon>
        <taxon>Paraneoptera</taxon>
        <taxon>Hemiptera</taxon>
        <taxon>Heteroptera</taxon>
        <taxon>Panheteroptera</taxon>
        <taxon>Cimicomorpha</taxon>
        <taxon>Miridae</taxon>
        <taxon>Mirini</taxon>
        <taxon>Lygus</taxon>
    </lineage>
</organism>
<dbReference type="EMBL" id="GBRD01005704">
    <property type="protein sequence ID" value="JAG60117.1"/>
    <property type="molecule type" value="Transcribed_RNA"/>
</dbReference>
<feature type="domain" description="Peptidase C45 hydrolase" evidence="1">
    <location>
        <begin position="196"/>
        <end position="442"/>
    </location>
</feature>
<dbReference type="EMBL" id="GBHO01018253">
    <property type="protein sequence ID" value="JAG25351.1"/>
    <property type="molecule type" value="Transcribed_RNA"/>
</dbReference>
<reference evidence="3" key="3">
    <citation type="submission" date="2014-09" db="EMBL/GenBank/DDBJ databases">
        <authorList>
            <person name="Magalhaes I.L.F."/>
            <person name="Oliveira U."/>
            <person name="Santos F.R."/>
            <person name="Vidigal T.H.D.A."/>
            <person name="Brescovit A.D."/>
            <person name="Santos A.J."/>
        </authorList>
    </citation>
    <scope>NUCLEOTIDE SEQUENCE</scope>
</reference>